<dbReference type="AlphaFoldDB" id="A0AAE0SJP8"/>
<accession>A0AAE0SJP8</accession>
<evidence type="ECO:0000313" key="1">
    <source>
        <dbReference type="EMBL" id="KAK3592658.1"/>
    </source>
</evidence>
<gene>
    <name evidence="1" type="ORF">CHS0354_034740</name>
</gene>
<proteinExistence type="predicted"/>
<reference evidence="1" key="2">
    <citation type="journal article" date="2021" name="Genome Biol. Evol.">
        <title>Developing a high-quality reference genome for a parasitic bivalve with doubly uniparental inheritance (Bivalvia: Unionida).</title>
        <authorList>
            <person name="Smith C.H."/>
        </authorList>
    </citation>
    <scope>NUCLEOTIDE SEQUENCE</scope>
    <source>
        <strain evidence="1">CHS0354</strain>
        <tissue evidence="1">Mantle</tissue>
    </source>
</reference>
<keyword evidence="2" id="KW-1185">Reference proteome</keyword>
<name>A0AAE0SJP8_9BIVA</name>
<sequence length="207" mass="23797">MQCCISNILEVTHDHLIRLSFEQRIQGNKIADENAGQQYDTVWSLLKNEIIDVSKKHLSELYIKDMRLIGVYDQTNTTHETPQVDSGSFFQFSYGLRADNCCRLNEKTILHCLLLKESMETSVLSFTCTEAKNRIHEVHLVHKLHLVHKIEFGRFMCRIGVVDDFSLEVDQPIRLSLVRVMLATLSVTFDSPQDLDCTLLPTDDEVV</sequence>
<evidence type="ECO:0000313" key="2">
    <source>
        <dbReference type="Proteomes" id="UP001195483"/>
    </source>
</evidence>
<dbReference type="EMBL" id="JAEAOA010002042">
    <property type="protein sequence ID" value="KAK3592658.1"/>
    <property type="molecule type" value="Genomic_DNA"/>
</dbReference>
<reference evidence="1" key="3">
    <citation type="submission" date="2023-05" db="EMBL/GenBank/DDBJ databases">
        <authorList>
            <person name="Smith C.H."/>
        </authorList>
    </citation>
    <scope>NUCLEOTIDE SEQUENCE</scope>
    <source>
        <strain evidence="1">CHS0354</strain>
        <tissue evidence="1">Mantle</tissue>
    </source>
</reference>
<protein>
    <submittedName>
        <fullName evidence="1">Uncharacterized protein</fullName>
    </submittedName>
</protein>
<dbReference type="Proteomes" id="UP001195483">
    <property type="component" value="Unassembled WGS sequence"/>
</dbReference>
<reference evidence="1" key="1">
    <citation type="journal article" date="2021" name="Genome Biol. Evol.">
        <title>A High-Quality Reference Genome for a Parasitic Bivalve with Doubly Uniparental Inheritance (Bivalvia: Unionida).</title>
        <authorList>
            <person name="Smith C.H."/>
        </authorList>
    </citation>
    <scope>NUCLEOTIDE SEQUENCE</scope>
    <source>
        <strain evidence="1">CHS0354</strain>
    </source>
</reference>
<comment type="caution">
    <text evidence="1">The sequence shown here is derived from an EMBL/GenBank/DDBJ whole genome shotgun (WGS) entry which is preliminary data.</text>
</comment>
<organism evidence="1 2">
    <name type="scientific">Potamilus streckersoni</name>
    <dbReference type="NCBI Taxonomy" id="2493646"/>
    <lineage>
        <taxon>Eukaryota</taxon>
        <taxon>Metazoa</taxon>
        <taxon>Spiralia</taxon>
        <taxon>Lophotrochozoa</taxon>
        <taxon>Mollusca</taxon>
        <taxon>Bivalvia</taxon>
        <taxon>Autobranchia</taxon>
        <taxon>Heteroconchia</taxon>
        <taxon>Palaeoheterodonta</taxon>
        <taxon>Unionida</taxon>
        <taxon>Unionoidea</taxon>
        <taxon>Unionidae</taxon>
        <taxon>Ambleminae</taxon>
        <taxon>Lampsilini</taxon>
        <taxon>Potamilus</taxon>
    </lineage>
</organism>